<dbReference type="PANTHER" id="PTHR30595:SF6">
    <property type="entry name" value="SCHLAFEN ALBA-2 DOMAIN-CONTAINING PROTEIN"/>
    <property type="match status" value="1"/>
</dbReference>
<dbReference type="CDD" id="cd00090">
    <property type="entry name" value="HTH_ARSR"/>
    <property type="match status" value="1"/>
</dbReference>
<dbReference type="InterPro" id="IPR036388">
    <property type="entry name" value="WH-like_DNA-bd_sf"/>
</dbReference>
<dbReference type="OrthoDB" id="1120869at2"/>
<proteinExistence type="predicted"/>
<dbReference type="Gene3D" id="1.10.10.10">
    <property type="entry name" value="Winged helix-like DNA-binding domain superfamily/Winged helix DNA-binding domain"/>
    <property type="match status" value="1"/>
</dbReference>
<name>A0A0E9LZ06_9BACT</name>
<dbReference type="Pfam" id="PF04326">
    <property type="entry name" value="SLFN_AlbA_2"/>
    <property type="match status" value="1"/>
</dbReference>
<dbReference type="STRING" id="1236989.JCM15548_12740"/>
<accession>A0A0E9LZ06</accession>
<dbReference type="PANTHER" id="PTHR30595">
    <property type="entry name" value="GLPR-RELATED TRANSCRIPTIONAL REPRESSOR"/>
    <property type="match status" value="1"/>
</dbReference>
<comment type="caution">
    <text evidence="2">The sequence shown here is derived from an EMBL/GenBank/DDBJ whole genome shotgun (WGS) entry which is preliminary data.</text>
</comment>
<dbReference type="AlphaFoldDB" id="A0A0E9LZ06"/>
<gene>
    <name evidence="2" type="ORF">JCM15548_12740</name>
</gene>
<evidence type="ECO:0000313" key="2">
    <source>
        <dbReference type="EMBL" id="GAO30469.1"/>
    </source>
</evidence>
<dbReference type="InterPro" id="IPR013196">
    <property type="entry name" value="HTH_11"/>
</dbReference>
<reference evidence="2 3" key="1">
    <citation type="journal article" date="2015" name="Microbes Environ.">
        <title>Distribution and evolution of nitrogen fixation genes in the phylum bacteroidetes.</title>
        <authorList>
            <person name="Inoue J."/>
            <person name="Oshima K."/>
            <person name="Suda W."/>
            <person name="Sakamoto M."/>
            <person name="Iino T."/>
            <person name="Noda S."/>
            <person name="Hongoh Y."/>
            <person name="Hattori M."/>
            <person name="Ohkuma M."/>
        </authorList>
    </citation>
    <scope>NUCLEOTIDE SEQUENCE [LARGE SCALE GENOMIC DNA]</scope>
    <source>
        <strain evidence="2">JCM 15548</strain>
    </source>
</reference>
<dbReference type="InterPro" id="IPR038475">
    <property type="entry name" value="RecG_C_sf"/>
</dbReference>
<sequence length="464" mass="52725">MTFAPFTIHKLIASGENETIEFKSGFNTEVIISLNAFANTHGGIILIGVNDQGVIKGVEIGSETLKSWINEIKQKTYPSIIPDVLETEIEGKHIIGLYIQEFPIKPVAFQGRYFKRVKNSNHQLTVDEISMLHLQSFNSSWDYYTNTLHTHSDISIQKVQKVIERLQSRGLTIDTNPSTFLKKKELVRLDKLTNACFLLFTENDTVMTTIEMGRFKSSTNIVDNARLQTDVVNEVEMVMNFIKKHINQAIIFDGNIENTIQWQYPMDAIREIILNMIIHRDYSMAFDSVIKIFDEKIEFFNPGKLPNGLTIDKLISNDYISTPKNKLIANLFKEMGWIEKYGSGVQRILESFKTAQLPTPHFEEIAGGFRVTVYGKSVVDNVTDNVTDSVVDSVVDNVVDSVVDNELKVLNLLKDNQKLSAKDLAKITDLSPRTIQRHIQSLRTKKLIKRIGSDKGGYWEILST</sequence>
<organism evidence="2 3">
    <name type="scientific">Geofilum rubicundum JCM 15548</name>
    <dbReference type="NCBI Taxonomy" id="1236989"/>
    <lineage>
        <taxon>Bacteria</taxon>
        <taxon>Pseudomonadati</taxon>
        <taxon>Bacteroidota</taxon>
        <taxon>Bacteroidia</taxon>
        <taxon>Marinilabiliales</taxon>
        <taxon>Marinilabiliaceae</taxon>
        <taxon>Geofilum</taxon>
    </lineage>
</organism>
<dbReference type="GO" id="GO:0004386">
    <property type="term" value="F:helicase activity"/>
    <property type="evidence" value="ECO:0007669"/>
    <property type="project" value="UniProtKB-KW"/>
</dbReference>
<dbReference type="SUPFAM" id="SSF46785">
    <property type="entry name" value="Winged helix' DNA-binding domain"/>
    <property type="match status" value="1"/>
</dbReference>
<dbReference type="InterPro" id="IPR001845">
    <property type="entry name" value="HTH_ArsR_DNA-bd_dom"/>
</dbReference>
<dbReference type="InterPro" id="IPR011991">
    <property type="entry name" value="ArsR-like_HTH"/>
</dbReference>
<dbReference type="RefSeq" id="WP_062125483.1">
    <property type="nucleotide sequence ID" value="NZ_BAZW01000023.1"/>
</dbReference>
<dbReference type="GO" id="GO:0003700">
    <property type="term" value="F:DNA-binding transcription factor activity"/>
    <property type="evidence" value="ECO:0007669"/>
    <property type="project" value="InterPro"/>
</dbReference>
<keyword evidence="2" id="KW-0347">Helicase</keyword>
<dbReference type="Gene3D" id="3.30.950.30">
    <property type="entry name" value="Schlafen, AAA domain"/>
    <property type="match status" value="1"/>
</dbReference>
<feature type="domain" description="HTH arsR-type" evidence="1">
    <location>
        <begin position="386"/>
        <end position="464"/>
    </location>
</feature>
<evidence type="ECO:0000313" key="3">
    <source>
        <dbReference type="Proteomes" id="UP000032900"/>
    </source>
</evidence>
<keyword evidence="2" id="KW-0067">ATP-binding</keyword>
<keyword evidence="2" id="KW-0378">Hydrolase</keyword>
<dbReference type="InterPro" id="IPR007421">
    <property type="entry name" value="Schlafen_AlbA_2_dom"/>
</dbReference>
<keyword evidence="2" id="KW-0547">Nucleotide-binding</keyword>
<dbReference type="Proteomes" id="UP000032900">
    <property type="component" value="Unassembled WGS sequence"/>
</dbReference>
<keyword evidence="3" id="KW-1185">Reference proteome</keyword>
<dbReference type="Pfam" id="PF13749">
    <property type="entry name" value="HATPase_c_4"/>
    <property type="match status" value="1"/>
</dbReference>
<dbReference type="Pfam" id="PF08279">
    <property type="entry name" value="HTH_11"/>
    <property type="match status" value="1"/>
</dbReference>
<dbReference type="InterPro" id="IPR036390">
    <property type="entry name" value="WH_DNA-bd_sf"/>
</dbReference>
<dbReference type="Gene3D" id="3.30.565.60">
    <property type="match status" value="1"/>
</dbReference>
<dbReference type="PROSITE" id="PS50987">
    <property type="entry name" value="HTH_ARSR_2"/>
    <property type="match status" value="1"/>
</dbReference>
<dbReference type="InterPro" id="IPR038461">
    <property type="entry name" value="Schlafen_AlbA_2_dom_sf"/>
</dbReference>
<protein>
    <submittedName>
        <fullName evidence="2">ATP-dependent DNA helicase</fullName>
    </submittedName>
</protein>
<dbReference type="EMBL" id="BAZW01000023">
    <property type="protein sequence ID" value="GAO30469.1"/>
    <property type="molecule type" value="Genomic_DNA"/>
</dbReference>
<evidence type="ECO:0000259" key="1">
    <source>
        <dbReference type="PROSITE" id="PS50987"/>
    </source>
</evidence>